<dbReference type="RefSeq" id="WP_168609288.1">
    <property type="nucleotide sequence ID" value="NZ_JAAZQD010000003.1"/>
</dbReference>
<dbReference type="Proteomes" id="UP000541636">
    <property type="component" value="Unassembled WGS sequence"/>
</dbReference>
<dbReference type="EC" id="2.3.1.286" evidence="5"/>
<dbReference type="CDD" id="cd01409">
    <property type="entry name" value="SIRT4"/>
    <property type="match status" value="1"/>
</dbReference>
<dbReference type="InterPro" id="IPR050134">
    <property type="entry name" value="NAD-dep_sirtuin_deacylases"/>
</dbReference>
<dbReference type="InterPro" id="IPR029035">
    <property type="entry name" value="DHS-like_NAD/FAD-binding_dom"/>
</dbReference>
<feature type="binding site" evidence="5 6">
    <location>
        <position position="135"/>
    </location>
    <ligand>
        <name>Zn(2+)</name>
        <dbReference type="ChEBI" id="CHEBI:29105"/>
    </ligand>
</feature>
<dbReference type="GO" id="GO:0070403">
    <property type="term" value="F:NAD+ binding"/>
    <property type="evidence" value="ECO:0007669"/>
    <property type="project" value="UniProtKB-UniRule"/>
</dbReference>
<dbReference type="GO" id="GO:0017136">
    <property type="term" value="F:histone deacetylase activity, NAD-dependent"/>
    <property type="evidence" value="ECO:0007669"/>
    <property type="project" value="TreeGrafter"/>
</dbReference>
<comment type="catalytic activity">
    <reaction evidence="5">
        <text>N(6)-acetyl-L-lysyl-[protein] + NAD(+) + H2O = 2''-O-acetyl-ADP-D-ribose + nicotinamide + L-lysyl-[protein]</text>
        <dbReference type="Rhea" id="RHEA:43636"/>
        <dbReference type="Rhea" id="RHEA-COMP:9752"/>
        <dbReference type="Rhea" id="RHEA-COMP:10731"/>
        <dbReference type="ChEBI" id="CHEBI:15377"/>
        <dbReference type="ChEBI" id="CHEBI:17154"/>
        <dbReference type="ChEBI" id="CHEBI:29969"/>
        <dbReference type="ChEBI" id="CHEBI:57540"/>
        <dbReference type="ChEBI" id="CHEBI:61930"/>
        <dbReference type="ChEBI" id="CHEBI:83767"/>
        <dbReference type="EC" id="2.3.1.286"/>
    </reaction>
</comment>
<feature type="binding site" evidence="5 6">
    <location>
        <position position="186"/>
    </location>
    <ligand>
        <name>Zn(2+)</name>
        <dbReference type="ChEBI" id="CHEBI:29105"/>
    </ligand>
</feature>
<dbReference type="Gene3D" id="3.40.50.1220">
    <property type="entry name" value="TPP-binding domain"/>
    <property type="match status" value="1"/>
</dbReference>
<keyword evidence="1 5" id="KW-0808">Transferase</keyword>
<protein>
    <recommendedName>
        <fullName evidence="5">NAD-dependent protein deacetylase</fullName>
        <ecNumber evidence="5">2.3.1.286</ecNumber>
    </recommendedName>
    <alternativeName>
        <fullName evidence="5">Regulatory protein SIR2 homolog</fullName>
    </alternativeName>
</protein>
<dbReference type="NCBIfam" id="NF003738">
    <property type="entry name" value="PRK05333.1"/>
    <property type="match status" value="1"/>
</dbReference>
<dbReference type="GO" id="GO:0005737">
    <property type="term" value="C:cytoplasm"/>
    <property type="evidence" value="ECO:0007669"/>
    <property type="project" value="UniProtKB-SubCell"/>
</dbReference>
<reference evidence="8 9" key="1">
    <citation type="journal article" date="2017" name="Int. J. Syst. Evol. Microbiol.">
        <title>Oleiagrimonas citrea sp. nov., a marine bacterium isolated from tidal flat sediment and emended description of the genus Oleiagrimonas Fang et al. 2015 and Oleiagrimonas soli.</title>
        <authorList>
            <person name="Yang S.H."/>
            <person name="Seo H.S."/>
            <person name="Seong C.N."/>
            <person name="Kwon K.K."/>
        </authorList>
    </citation>
    <scope>NUCLEOTIDE SEQUENCE [LARGE SCALE GENOMIC DNA]</scope>
    <source>
        <strain evidence="8 9">MEBiC09124</strain>
    </source>
</reference>
<gene>
    <name evidence="5" type="primary">cobB</name>
    <name evidence="8" type="ORF">HF690_09820</name>
</gene>
<dbReference type="InterPro" id="IPR026587">
    <property type="entry name" value="Sirtuin_class_II"/>
</dbReference>
<accession>A0A846ZP65</accession>
<keyword evidence="3 5" id="KW-0862">Zinc</keyword>
<dbReference type="PANTHER" id="PTHR11085:SF10">
    <property type="entry name" value="NAD-DEPENDENT PROTEIN DEACYLASE SIRTUIN-5, MITOCHONDRIAL-RELATED"/>
    <property type="match status" value="1"/>
</dbReference>
<keyword evidence="2 5" id="KW-0479">Metal-binding</keyword>
<sequence length="287" mass="31923">MNAVAASPSSAASESLRRFVERHRRLFVLTGAGCSTDSGIPDYRDLEGDWKRPPPMTYQVFTGEPVGRARYWARSMIGWRHFSAARANATHHALTMLERTGRVQMLVTQNVDGLHQAAGSRAVIDLHGRLDRVRCLQCDAVVARTDYQQRLERENPAWSDLEATHAPDGDAYLERDDFHTFSIPACMQCGGIMKPDVVFFGENVPRHRLQQAMQHFERADALLVIGSSLMVYSGYRFAAAAARRGLPIAAVNLGRNRADPLLELKLDCRCDEALAFLAEPDTEAAPT</sequence>
<keyword evidence="5" id="KW-0963">Cytoplasm</keyword>
<organism evidence="8 9">
    <name type="scientific">Oleiagrimonas citrea</name>
    <dbReference type="NCBI Taxonomy" id="1665687"/>
    <lineage>
        <taxon>Bacteria</taxon>
        <taxon>Pseudomonadati</taxon>
        <taxon>Pseudomonadota</taxon>
        <taxon>Gammaproteobacteria</taxon>
        <taxon>Lysobacterales</taxon>
        <taxon>Rhodanobacteraceae</taxon>
        <taxon>Oleiagrimonas</taxon>
    </lineage>
</organism>
<feature type="binding site" evidence="5">
    <location>
        <begin position="109"/>
        <end position="112"/>
    </location>
    <ligand>
        <name>NAD(+)</name>
        <dbReference type="ChEBI" id="CHEBI:57540"/>
    </ligand>
</feature>
<dbReference type="HAMAP" id="MF_01967">
    <property type="entry name" value="Sirtuin_ClassII"/>
    <property type="match status" value="1"/>
</dbReference>
<feature type="binding site" evidence="5">
    <location>
        <position position="270"/>
    </location>
    <ligand>
        <name>NAD(+)</name>
        <dbReference type="ChEBI" id="CHEBI:57540"/>
    </ligand>
</feature>
<evidence type="ECO:0000256" key="4">
    <source>
        <dbReference type="ARBA" id="ARBA00023027"/>
    </source>
</evidence>
<feature type="binding site" evidence="5">
    <location>
        <begin position="226"/>
        <end position="228"/>
    </location>
    <ligand>
        <name>NAD(+)</name>
        <dbReference type="ChEBI" id="CHEBI:57540"/>
    </ligand>
</feature>
<comment type="similarity">
    <text evidence="5">Belongs to the sirtuin family. Class II subfamily.</text>
</comment>
<dbReference type="AlphaFoldDB" id="A0A846ZP65"/>
<dbReference type="PROSITE" id="PS50305">
    <property type="entry name" value="SIRTUIN"/>
    <property type="match status" value="1"/>
</dbReference>
<feature type="domain" description="Deacetylase sirtuin-type" evidence="7">
    <location>
        <begin position="5"/>
        <end position="287"/>
    </location>
</feature>
<evidence type="ECO:0000256" key="2">
    <source>
        <dbReference type="ARBA" id="ARBA00022723"/>
    </source>
</evidence>
<comment type="caution">
    <text evidence="5">Lacks conserved residue(s) required for the propagation of feature annotation.</text>
</comment>
<evidence type="ECO:0000256" key="5">
    <source>
        <dbReference type="HAMAP-Rule" id="MF_01967"/>
    </source>
</evidence>
<dbReference type="Pfam" id="PF02146">
    <property type="entry name" value="SIR2"/>
    <property type="match status" value="1"/>
</dbReference>
<dbReference type="Gene3D" id="3.30.1600.10">
    <property type="entry name" value="SIR2/SIRT2 'Small Domain"/>
    <property type="match status" value="1"/>
</dbReference>
<dbReference type="InterPro" id="IPR026591">
    <property type="entry name" value="Sirtuin_cat_small_dom_sf"/>
</dbReference>
<evidence type="ECO:0000256" key="1">
    <source>
        <dbReference type="ARBA" id="ARBA00022679"/>
    </source>
</evidence>
<feature type="binding site" evidence="5 6">
    <location>
        <position position="138"/>
    </location>
    <ligand>
        <name>Zn(2+)</name>
        <dbReference type="ChEBI" id="CHEBI:29105"/>
    </ligand>
</feature>
<keyword evidence="4 5" id="KW-0520">NAD</keyword>
<feature type="binding site" evidence="5 6">
    <location>
        <position position="189"/>
    </location>
    <ligand>
        <name>Zn(2+)</name>
        <dbReference type="ChEBI" id="CHEBI:29105"/>
    </ligand>
</feature>
<comment type="caution">
    <text evidence="8">The sequence shown here is derived from an EMBL/GenBank/DDBJ whole genome shotgun (WGS) entry which is preliminary data.</text>
</comment>
<comment type="cofactor">
    <cofactor evidence="5">
        <name>Zn(2+)</name>
        <dbReference type="ChEBI" id="CHEBI:29105"/>
    </cofactor>
    <text evidence="5">Binds 1 zinc ion per subunit.</text>
</comment>
<dbReference type="GO" id="GO:0008270">
    <property type="term" value="F:zinc ion binding"/>
    <property type="evidence" value="ECO:0007669"/>
    <property type="project" value="UniProtKB-UniRule"/>
</dbReference>
<comment type="subcellular location">
    <subcellularLocation>
        <location evidence="5">Cytoplasm</location>
    </subcellularLocation>
</comment>
<comment type="function">
    <text evidence="5">NAD-dependent protein deacetylase which modulates the activities of several enzymes which are inactive in their acetylated form.</text>
</comment>
<dbReference type="EMBL" id="JAAZQD010000003">
    <property type="protein sequence ID" value="NKZ39243.1"/>
    <property type="molecule type" value="Genomic_DNA"/>
</dbReference>
<evidence type="ECO:0000256" key="6">
    <source>
        <dbReference type="PROSITE-ProRule" id="PRU00236"/>
    </source>
</evidence>
<evidence type="ECO:0000313" key="8">
    <source>
        <dbReference type="EMBL" id="NKZ39243.1"/>
    </source>
</evidence>
<dbReference type="PANTHER" id="PTHR11085">
    <property type="entry name" value="NAD-DEPENDENT PROTEIN DEACYLASE SIRTUIN-5, MITOCHONDRIAL-RELATED"/>
    <property type="match status" value="1"/>
</dbReference>
<evidence type="ECO:0000256" key="3">
    <source>
        <dbReference type="ARBA" id="ARBA00022833"/>
    </source>
</evidence>
<feature type="binding site" evidence="5">
    <location>
        <begin position="252"/>
        <end position="254"/>
    </location>
    <ligand>
        <name>NAD(+)</name>
        <dbReference type="ChEBI" id="CHEBI:57540"/>
    </ligand>
</feature>
<dbReference type="SUPFAM" id="SSF52467">
    <property type="entry name" value="DHS-like NAD/FAD-binding domain"/>
    <property type="match status" value="1"/>
</dbReference>
<dbReference type="InterPro" id="IPR026590">
    <property type="entry name" value="Ssirtuin_cat_dom"/>
</dbReference>
<dbReference type="InterPro" id="IPR003000">
    <property type="entry name" value="Sirtuin"/>
</dbReference>
<keyword evidence="9" id="KW-1185">Reference proteome</keyword>
<feature type="active site" description="Proton acceptor" evidence="5 6">
    <location>
        <position position="127"/>
    </location>
</feature>
<name>A0A846ZP65_9GAMM</name>
<proteinExistence type="inferred from homology"/>
<evidence type="ECO:0000313" key="9">
    <source>
        <dbReference type="Proteomes" id="UP000541636"/>
    </source>
</evidence>
<evidence type="ECO:0000259" key="7">
    <source>
        <dbReference type="PROSITE" id="PS50305"/>
    </source>
</evidence>